<dbReference type="PANTHER" id="PTHR42760:SF40">
    <property type="entry name" value="3-OXOACYL-[ACYL-CARRIER-PROTEIN] REDUCTASE, CHLOROPLASTIC"/>
    <property type="match status" value="1"/>
</dbReference>
<feature type="domain" description="Ketoreductase" evidence="2">
    <location>
        <begin position="13"/>
        <end position="195"/>
    </location>
</feature>
<name>A0ABV3P5V1_9ACTN</name>
<dbReference type="RefSeq" id="WP_367637904.1">
    <property type="nucleotide sequence ID" value="NZ_JBFNQN010000006.1"/>
</dbReference>
<dbReference type="Gene3D" id="3.40.50.720">
    <property type="entry name" value="NAD(P)-binding Rossmann-like Domain"/>
    <property type="match status" value="1"/>
</dbReference>
<dbReference type="InterPro" id="IPR036291">
    <property type="entry name" value="NAD(P)-bd_dom_sf"/>
</dbReference>
<dbReference type="PANTHER" id="PTHR42760">
    <property type="entry name" value="SHORT-CHAIN DEHYDROGENASES/REDUCTASES FAMILY MEMBER"/>
    <property type="match status" value="1"/>
</dbReference>
<gene>
    <name evidence="3" type="ORF">AB1207_09645</name>
</gene>
<dbReference type="EMBL" id="JBFNQN010000006">
    <property type="protein sequence ID" value="MEW9265010.1"/>
    <property type="molecule type" value="Genomic_DNA"/>
</dbReference>
<reference evidence="3 4" key="1">
    <citation type="submission" date="2024-07" db="EMBL/GenBank/DDBJ databases">
        <authorList>
            <person name="Thanompreechachai J."/>
            <person name="Duangmal K."/>
        </authorList>
    </citation>
    <scope>NUCLEOTIDE SEQUENCE [LARGE SCALE GENOMIC DNA]</scope>
    <source>
        <strain evidence="3 4">KCTC 19886</strain>
    </source>
</reference>
<accession>A0ABV3P5V1</accession>
<keyword evidence="4" id="KW-1185">Reference proteome</keyword>
<evidence type="ECO:0000256" key="1">
    <source>
        <dbReference type="ARBA" id="ARBA00006484"/>
    </source>
</evidence>
<protein>
    <submittedName>
        <fullName evidence="3">SDR family oxidoreductase</fullName>
        <ecNumber evidence="3">1.-.-.-</ecNumber>
    </submittedName>
</protein>
<dbReference type="SMART" id="SM00822">
    <property type="entry name" value="PKS_KR"/>
    <property type="match status" value="1"/>
</dbReference>
<evidence type="ECO:0000259" key="2">
    <source>
        <dbReference type="SMART" id="SM00822"/>
    </source>
</evidence>
<keyword evidence="3" id="KW-0560">Oxidoreductase</keyword>
<dbReference type="EC" id="1.-.-.-" evidence="3"/>
<dbReference type="CDD" id="cd05233">
    <property type="entry name" value="SDR_c"/>
    <property type="match status" value="1"/>
</dbReference>
<evidence type="ECO:0000313" key="3">
    <source>
        <dbReference type="EMBL" id="MEW9265010.1"/>
    </source>
</evidence>
<organism evidence="3 4">
    <name type="scientific">Kineococcus endophyticus</name>
    <dbReference type="NCBI Taxonomy" id="1181883"/>
    <lineage>
        <taxon>Bacteria</taxon>
        <taxon>Bacillati</taxon>
        <taxon>Actinomycetota</taxon>
        <taxon>Actinomycetes</taxon>
        <taxon>Kineosporiales</taxon>
        <taxon>Kineosporiaceae</taxon>
        <taxon>Kineococcus</taxon>
    </lineage>
</organism>
<dbReference type="InterPro" id="IPR057326">
    <property type="entry name" value="KR_dom"/>
</dbReference>
<evidence type="ECO:0000313" key="4">
    <source>
        <dbReference type="Proteomes" id="UP001555826"/>
    </source>
</evidence>
<dbReference type="GO" id="GO:0016491">
    <property type="term" value="F:oxidoreductase activity"/>
    <property type="evidence" value="ECO:0007669"/>
    <property type="project" value="UniProtKB-KW"/>
</dbReference>
<dbReference type="Pfam" id="PF13561">
    <property type="entry name" value="adh_short_C2"/>
    <property type="match status" value="1"/>
</dbReference>
<dbReference type="PRINTS" id="PR00081">
    <property type="entry name" value="GDHRDH"/>
</dbReference>
<dbReference type="SUPFAM" id="SSF51735">
    <property type="entry name" value="NAD(P)-binding Rossmann-fold domains"/>
    <property type="match status" value="1"/>
</dbReference>
<dbReference type="InterPro" id="IPR002347">
    <property type="entry name" value="SDR_fam"/>
</dbReference>
<comment type="caution">
    <text evidence="3">The sequence shown here is derived from an EMBL/GenBank/DDBJ whole genome shotgun (WGS) entry which is preliminary data.</text>
</comment>
<sequence>MNASQSPGRFADRDVVVTGAAHGIGRACAVRLAAEGARVAVLDRDLAAAEALLPQLAGTGHRARAVDVLDDASVRAAFDGLAAHALVHVVGLALAQGEFEESLDEEWTANLDLNLLGAVRCTRAALPALREHPTSAVVLVSSINALAGLGSEAYAASKAGLGALALNLTRTHAPHGVRTNVVAPGTIRTRVWDGQPGMPDAWAHWYPLGRVGEPEDVAAAAAFLASDDAAWISGHTLPVDGGFLANVR</sequence>
<proteinExistence type="inferred from homology"/>
<dbReference type="Proteomes" id="UP001555826">
    <property type="component" value="Unassembled WGS sequence"/>
</dbReference>
<comment type="similarity">
    <text evidence="1">Belongs to the short-chain dehydrogenases/reductases (SDR) family.</text>
</comment>